<evidence type="ECO:0000313" key="9">
    <source>
        <dbReference type="EMBL" id="MDQ0360199.1"/>
    </source>
</evidence>
<dbReference type="InterPro" id="IPR004720">
    <property type="entry name" value="PTS_IIB_sorbose-sp"/>
</dbReference>
<dbReference type="InterPro" id="IPR036667">
    <property type="entry name" value="PTS_IIB_sorbose-sp_sf"/>
</dbReference>
<evidence type="ECO:0000256" key="4">
    <source>
        <dbReference type="ARBA" id="ARBA00022597"/>
    </source>
</evidence>
<sequence>MSNIVGCRVDERLIHGQVATGWTNKLKSQRIMVIDNKVIKNDIDKMALKMACPPNCKLSILSIETAVKNLLSDKYGEERIFIVCKEPKYFLELLEAGIKFPELILGNISGKDDSKMLRRSVYVNDKQRLELDSICDYGVTIGLQMTPADTWENYKELR</sequence>
<keyword evidence="10" id="KW-1185">Reference proteome</keyword>
<feature type="domain" description="PTS EIIB type-4" evidence="8">
    <location>
        <begin position="1"/>
        <end position="158"/>
    </location>
</feature>
<organism evidence="9 10">
    <name type="scientific">Breznakia pachnodae</name>
    <dbReference type="NCBI Taxonomy" id="265178"/>
    <lineage>
        <taxon>Bacteria</taxon>
        <taxon>Bacillati</taxon>
        <taxon>Bacillota</taxon>
        <taxon>Erysipelotrichia</taxon>
        <taxon>Erysipelotrichales</taxon>
        <taxon>Erysipelotrichaceae</taxon>
        <taxon>Breznakia</taxon>
    </lineage>
</organism>
<evidence type="ECO:0000256" key="5">
    <source>
        <dbReference type="ARBA" id="ARBA00022679"/>
    </source>
</evidence>
<dbReference type="Gene3D" id="3.40.35.10">
    <property type="entry name" value="Phosphotransferase system, sorbose subfamily IIB component"/>
    <property type="match status" value="1"/>
</dbReference>
<dbReference type="PROSITE" id="PS51101">
    <property type="entry name" value="PTS_EIIB_TYPE_4"/>
    <property type="match status" value="1"/>
</dbReference>
<keyword evidence="2" id="KW-0813">Transport</keyword>
<dbReference type="EMBL" id="JAUSUR010000001">
    <property type="protein sequence ID" value="MDQ0360199.1"/>
    <property type="molecule type" value="Genomic_DNA"/>
</dbReference>
<dbReference type="SUPFAM" id="SSF52728">
    <property type="entry name" value="PTS IIb component"/>
    <property type="match status" value="1"/>
</dbReference>
<evidence type="ECO:0000313" key="10">
    <source>
        <dbReference type="Proteomes" id="UP001230220"/>
    </source>
</evidence>
<keyword evidence="7" id="KW-0418">Kinase</keyword>
<evidence type="ECO:0000256" key="2">
    <source>
        <dbReference type="ARBA" id="ARBA00022448"/>
    </source>
</evidence>
<dbReference type="RefSeq" id="WP_307405897.1">
    <property type="nucleotide sequence ID" value="NZ_JAUSUR010000001.1"/>
</dbReference>
<gene>
    <name evidence="9" type="ORF">J2S15_000930</name>
</gene>
<accession>A0ABU0E0B8</accession>
<keyword evidence="4" id="KW-0762">Sugar transport</keyword>
<evidence type="ECO:0000256" key="6">
    <source>
        <dbReference type="ARBA" id="ARBA00022683"/>
    </source>
</evidence>
<keyword evidence="3" id="KW-0963">Cytoplasm</keyword>
<dbReference type="Proteomes" id="UP001230220">
    <property type="component" value="Unassembled WGS sequence"/>
</dbReference>
<name>A0ABU0E0B8_9FIRM</name>
<reference evidence="9 10" key="1">
    <citation type="submission" date="2023-07" db="EMBL/GenBank/DDBJ databases">
        <title>Genomic Encyclopedia of Type Strains, Phase IV (KMG-IV): sequencing the most valuable type-strain genomes for metagenomic binning, comparative biology and taxonomic classification.</title>
        <authorList>
            <person name="Goeker M."/>
        </authorList>
    </citation>
    <scope>NUCLEOTIDE SEQUENCE [LARGE SCALE GENOMIC DNA]</scope>
    <source>
        <strain evidence="9 10">DSM 16784</strain>
    </source>
</reference>
<dbReference type="Pfam" id="PF03830">
    <property type="entry name" value="PTSIIB_sorb"/>
    <property type="match status" value="1"/>
</dbReference>
<evidence type="ECO:0000256" key="3">
    <source>
        <dbReference type="ARBA" id="ARBA00022490"/>
    </source>
</evidence>
<evidence type="ECO:0000256" key="1">
    <source>
        <dbReference type="ARBA" id="ARBA00004496"/>
    </source>
</evidence>
<keyword evidence="5" id="KW-0808">Transferase</keyword>
<comment type="subcellular location">
    <subcellularLocation>
        <location evidence="1">Cytoplasm</location>
    </subcellularLocation>
</comment>
<comment type="caution">
    <text evidence="9">The sequence shown here is derived from an EMBL/GenBank/DDBJ whole genome shotgun (WGS) entry which is preliminary data.</text>
</comment>
<evidence type="ECO:0000259" key="8">
    <source>
        <dbReference type="PROSITE" id="PS51101"/>
    </source>
</evidence>
<evidence type="ECO:0000256" key="7">
    <source>
        <dbReference type="ARBA" id="ARBA00022777"/>
    </source>
</evidence>
<keyword evidence="6" id="KW-0598">Phosphotransferase system</keyword>
<proteinExistence type="predicted"/>
<protein>
    <submittedName>
        <fullName evidence="9">PTS system mannose-specific IIB component</fullName>
    </submittedName>
</protein>